<reference evidence="1 2" key="1">
    <citation type="submission" date="2019-03" db="EMBL/GenBank/DDBJ databases">
        <title>Genomic Encyclopedia of Type Strains, Phase IV (KMG-IV): sequencing the most valuable type-strain genomes for metagenomic binning, comparative biology and taxonomic classification.</title>
        <authorList>
            <person name="Goeker M."/>
        </authorList>
    </citation>
    <scope>NUCLEOTIDE SEQUENCE [LARGE SCALE GENOMIC DNA]</scope>
    <source>
        <strain evidence="1 2">DSM 18401</strain>
    </source>
</reference>
<dbReference type="Proteomes" id="UP000295351">
    <property type="component" value="Unassembled WGS sequence"/>
</dbReference>
<name>A0A4R2D066_SHIGR</name>
<evidence type="ECO:0000313" key="2">
    <source>
        <dbReference type="Proteomes" id="UP000295351"/>
    </source>
</evidence>
<accession>A0A4R2D066</accession>
<keyword evidence="2" id="KW-1185">Reference proteome</keyword>
<organism evidence="1 2">
    <name type="scientific">Shinella granuli</name>
    <dbReference type="NCBI Taxonomy" id="323621"/>
    <lineage>
        <taxon>Bacteria</taxon>
        <taxon>Pseudomonadati</taxon>
        <taxon>Pseudomonadota</taxon>
        <taxon>Alphaproteobacteria</taxon>
        <taxon>Hyphomicrobiales</taxon>
        <taxon>Rhizobiaceae</taxon>
        <taxon>Shinella</taxon>
    </lineage>
</organism>
<dbReference type="AlphaFoldDB" id="A0A4R2D066"/>
<proteinExistence type="predicted"/>
<dbReference type="RefSeq" id="WP_064329409.1">
    <property type="nucleotide sequence ID" value="NZ_BAABEI010000012.1"/>
</dbReference>
<evidence type="ECO:0000313" key="1">
    <source>
        <dbReference type="EMBL" id="TCN47507.1"/>
    </source>
</evidence>
<comment type="caution">
    <text evidence="1">The sequence shown here is derived from an EMBL/GenBank/DDBJ whole genome shotgun (WGS) entry which is preliminary data.</text>
</comment>
<protein>
    <submittedName>
        <fullName evidence="1">Uncharacterized protein</fullName>
    </submittedName>
</protein>
<gene>
    <name evidence="1" type="ORF">EV665_10226</name>
</gene>
<sequence length="92" mass="10277">MATYKKVSHRHIRKETDLVVTLIEGIGGPCAFITDPAQGRDTIPIPVEEALAGARQVIAGEPRPRDIVIVDEDDLWDERWGTLAPHPERNVR</sequence>
<dbReference type="EMBL" id="SLVX01000002">
    <property type="protein sequence ID" value="TCN47507.1"/>
    <property type="molecule type" value="Genomic_DNA"/>
</dbReference>